<organism evidence="2 3">
    <name type="scientific">Candidatus Enterococcus ikei</name>
    <dbReference type="NCBI Taxonomy" id="2815326"/>
    <lineage>
        <taxon>Bacteria</taxon>
        <taxon>Bacillati</taxon>
        <taxon>Bacillota</taxon>
        <taxon>Bacilli</taxon>
        <taxon>Lactobacillales</taxon>
        <taxon>Enterococcaceae</taxon>
        <taxon>Enterococcus</taxon>
    </lineage>
</organism>
<comment type="caution">
    <text evidence="2">The sequence shown here is derived from an EMBL/GenBank/DDBJ whole genome shotgun (WGS) entry which is preliminary data.</text>
</comment>
<evidence type="ECO:0000259" key="1">
    <source>
        <dbReference type="Pfam" id="PF20038"/>
    </source>
</evidence>
<dbReference type="Pfam" id="PF20038">
    <property type="entry name" value="HTH_59"/>
    <property type="match status" value="1"/>
</dbReference>
<gene>
    <name evidence="2" type="ORF">JZO69_14170</name>
</gene>
<evidence type="ECO:0000313" key="2">
    <source>
        <dbReference type="EMBL" id="MBO0441509.1"/>
    </source>
</evidence>
<dbReference type="InterPro" id="IPR045403">
    <property type="entry name" value="HTH_59_Firmicutes_type"/>
</dbReference>
<accession>A0ABS3H2V3</accession>
<protein>
    <recommendedName>
        <fullName evidence="1">Helix-turn-helix domain-containing protein</fullName>
    </recommendedName>
</protein>
<keyword evidence="3" id="KW-1185">Reference proteome</keyword>
<reference evidence="2 3" key="1">
    <citation type="submission" date="2021-03" db="EMBL/GenBank/DDBJ databases">
        <title>Enterococcal diversity collection.</title>
        <authorList>
            <person name="Gilmore M.S."/>
            <person name="Schwartzman J."/>
            <person name="Van Tyne D."/>
            <person name="Martin M."/>
            <person name="Earl A.M."/>
            <person name="Manson A.L."/>
            <person name="Straub T."/>
            <person name="Salamzade R."/>
            <person name="Saavedra J."/>
            <person name="Lebreton F."/>
            <person name="Prichula J."/>
            <person name="Schaufler K."/>
            <person name="Gaca A."/>
            <person name="Sgardioli B."/>
            <person name="Wagenaar J."/>
            <person name="Strong T."/>
        </authorList>
    </citation>
    <scope>NUCLEOTIDE SEQUENCE [LARGE SCALE GENOMIC DNA]</scope>
    <source>
        <strain evidence="2 3">DIV0869a</strain>
    </source>
</reference>
<evidence type="ECO:0000313" key="3">
    <source>
        <dbReference type="Proteomes" id="UP000664632"/>
    </source>
</evidence>
<dbReference type="RefSeq" id="WP_207113485.1">
    <property type="nucleotide sequence ID" value="NZ_JAFLWD010000037.1"/>
</dbReference>
<feature type="domain" description="Helix-turn-helix" evidence="1">
    <location>
        <begin position="9"/>
        <end position="67"/>
    </location>
</feature>
<dbReference type="EMBL" id="JAFLWD010000037">
    <property type="protein sequence ID" value="MBO0441509.1"/>
    <property type="molecule type" value="Genomic_DNA"/>
</dbReference>
<sequence length="145" mass="17144">MTKKYELSSEDLMTASEASERWGYDEGYVRQQLSKYPEKFKEGTIRKFGKTYIITREGMEHLTGMTEKEANSGLWLVRHEKNWIVDFEQRVDLELEARNLIVQKIAEETKEKDITIQFEELDSKSKKSCVRIEGNSIYTYEKTKK</sequence>
<proteinExistence type="predicted"/>
<dbReference type="Proteomes" id="UP000664632">
    <property type="component" value="Unassembled WGS sequence"/>
</dbReference>
<name>A0ABS3H2V3_9ENTE</name>